<dbReference type="Pfam" id="PF13434">
    <property type="entry name" value="Lys_Orn_oxgnase"/>
    <property type="match status" value="1"/>
</dbReference>
<dbReference type="PANTHER" id="PTHR42802:SF1">
    <property type="entry name" value="L-ORNITHINE N(5)-MONOOXYGENASE"/>
    <property type="match status" value="1"/>
</dbReference>
<evidence type="ECO:0000256" key="6">
    <source>
        <dbReference type="ARBA" id="ARBA00022630"/>
    </source>
</evidence>
<dbReference type="STRING" id="40571.SAMN05660733_04380"/>
<keyword evidence="10" id="KW-0503">Monooxygenase</keyword>
<evidence type="ECO:0000256" key="13">
    <source>
        <dbReference type="ARBA" id="ARBA00032493"/>
    </source>
</evidence>
<evidence type="ECO:0000256" key="10">
    <source>
        <dbReference type="ARBA" id="ARBA00023033"/>
    </source>
</evidence>
<dbReference type="OrthoDB" id="7527071at2"/>
<sequence>MGVRVDSALAKDILDVVGIGFGPSNLALAIALTEHNQQGGALTARFLERKLEFGWHQGMLLEGATMQVSFLKDLATLRNPVSQFSFLSYLHTRNRLADFVNHKSFFPSRVEFHDYFRWCADQLSPLVDYGTEAVTARPVYEAGMVTHYEVTARCVVTGRITALLARNVVVAPGLSPELPAGITAGERIWHSSEFLDRVGGITDPRRLMVVGAGQSAAEIVDHLHRAFPSAEVYAVFARFGYSQADDSPFANRIFDPAAIDDFHAATEETKSALLAYHANTNYAVVDVDLIKDLYARTYEEKVRGVSRLRLLNMSRLKSARASGDGVEVTIRHENTARESLVEVDALVCATGYRETDPTTLLGEVEPLLWRDEQDRLRVERDYRVATGPEVLAGVYLCGGTEHSHGITSSLLSTSAVRAGDIVQSIVTRVETHAAPLRANAGTS</sequence>
<accession>A0A1W2EQX5</accession>
<dbReference type="InterPro" id="IPR025700">
    <property type="entry name" value="Lys/Orn_oxygenase"/>
</dbReference>
<dbReference type="GO" id="GO:0047091">
    <property type="term" value="F:L-lysine 6-monooxygenase (NADPH) activity"/>
    <property type="evidence" value="ECO:0007669"/>
    <property type="project" value="UniProtKB-EC"/>
</dbReference>
<evidence type="ECO:0000256" key="9">
    <source>
        <dbReference type="ARBA" id="ARBA00023002"/>
    </source>
</evidence>
<evidence type="ECO:0000256" key="12">
    <source>
        <dbReference type="ARBA" id="ARBA00031158"/>
    </source>
</evidence>
<name>A0A1W2EQX5_9PSEU</name>
<dbReference type="PRINTS" id="PR00411">
    <property type="entry name" value="PNDRDTASEI"/>
</dbReference>
<evidence type="ECO:0000313" key="16">
    <source>
        <dbReference type="EMBL" id="SMD12137.1"/>
    </source>
</evidence>
<dbReference type="EC" id="1.14.13.59" evidence="4"/>
<keyword evidence="8" id="KW-0521">NADP</keyword>
<comment type="similarity">
    <text evidence="3">Belongs to the lysine N(6)-hydroxylase/L-ornithine N(5)-oxygenase family.</text>
</comment>
<dbReference type="Proteomes" id="UP000192840">
    <property type="component" value="Unassembled WGS sequence"/>
</dbReference>
<evidence type="ECO:0000256" key="8">
    <source>
        <dbReference type="ARBA" id="ARBA00022857"/>
    </source>
</evidence>
<evidence type="ECO:0000256" key="5">
    <source>
        <dbReference type="ARBA" id="ARBA00016406"/>
    </source>
</evidence>
<comment type="catalytic activity">
    <reaction evidence="15">
        <text>L-lysine + NADPH + O2 = N(6)-hydroxy-L-lysine + NADP(+) + H2O</text>
        <dbReference type="Rhea" id="RHEA:23228"/>
        <dbReference type="ChEBI" id="CHEBI:15377"/>
        <dbReference type="ChEBI" id="CHEBI:15379"/>
        <dbReference type="ChEBI" id="CHEBI:32551"/>
        <dbReference type="ChEBI" id="CHEBI:57783"/>
        <dbReference type="ChEBI" id="CHEBI:57820"/>
        <dbReference type="ChEBI" id="CHEBI:58349"/>
        <dbReference type="EC" id="1.14.13.59"/>
    </reaction>
</comment>
<dbReference type="SUPFAM" id="SSF51905">
    <property type="entry name" value="FAD/NAD(P)-binding domain"/>
    <property type="match status" value="1"/>
</dbReference>
<evidence type="ECO:0000256" key="14">
    <source>
        <dbReference type="ARBA" id="ARBA00032738"/>
    </source>
</evidence>
<keyword evidence="7" id="KW-0274">FAD</keyword>
<keyword evidence="17" id="KW-1185">Reference proteome</keyword>
<comment type="cofactor">
    <cofactor evidence="1">
        <name>FAD</name>
        <dbReference type="ChEBI" id="CHEBI:57692"/>
    </cofactor>
</comment>
<evidence type="ECO:0000313" key="17">
    <source>
        <dbReference type="Proteomes" id="UP000192840"/>
    </source>
</evidence>
<dbReference type="InterPro" id="IPR036188">
    <property type="entry name" value="FAD/NAD-bd_sf"/>
</dbReference>
<dbReference type="AlphaFoldDB" id="A0A1W2EQX5"/>
<reference evidence="17" key="1">
    <citation type="submission" date="2017-04" db="EMBL/GenBank/DDBJ databases">
        <authorList>
            <person name="Varghese N."/>
            <person name="Submissions S."/>
        </authorList>
    </citation>
    <scope>NUCLEOTIDE SEQUENCE [LARGE SCALE GENOMIC DNA]</scope>
    <source>
        <strain evidence="17">DSM 44073</strain>
    </source>
</reference>
<dbReference type="PANTHER" id="PTHR42802">
    <property type="entry name" value="MONOOXYGENASE"/>
    <property type="match status" value="1"/>
</dbReference>
<evidence type="ECO:0000256" key="2">
    <source>
        <dbReference type="ARBA" id="ARBA00004924"/>
    </source>
</evidence>
<keyword evidence="9" id="KW-0560">Oxidoreductase</keyword>
<proteinExistence type="inferred from homology"/>
<dbReference type="eggNOG" id="COG3486">
    <property type="taxonomic scope" value="Bacteria"/>
</dbReference>
<evidence type="ECO:0000256" key="15">
    <source>
        <dbReference type="ARBA" id="ARBA00048407"/>
    </source>
</evidence>
<keyword evidence="6" id="KW-0285">Flavoprotein</keyword>
<comment type="pathway">
    <text evidence="2">Siderophore biosynthesis.</text>
</comment>
<evidence type="ECO:0000256" key="1">
    <source>
        <dbReference type="ARBA" id="ARBA00001974"/>
    </source>
</evidence>
<dbReference type="EMBL" id="FWYC01000010">
    <property type="protein sequence ID" value="SMD12137.1"/>
    <property type="molecule type" value="Genomic_DNA"/>
</dbReference>
<dbReference type="Gene3D" id="3.50.50.60">
    <property type="entry name" value="FAD/NAD(P)-binding domain"/>
    <property type="match status" value="1"/>
</dbReference>
<gene>
    <name evidence="16" type="ORF">SAMN05660733_04380</name>
</gene>
<protein>
    <recommendedName>
        <fullName evidence="5">L-lysine N6-monooxygenase MbtG</fullName>
        <ecNumber evidence="4">1.14.13.59</ecNumber>
    </recommendedName>
    <alternativeName>
        <fullName evidence="14">Lysine 6-N-hydroxylase</fullName>
    </alternativeName>
    <alternativeName>
        <fullName evidence="13">Lysine N6-hydroxylase</fullName>
    </alternativeName>
    <alternativeName>
        <fullName evidence="11">Lysine-N-oxygenase</fullName>
    </alternativeName>
    <alternativeName>
        <fullName evidence="12">Mycobactin synthase protein G</fullName>
    </alternativeName>
</protein>
<organism evidence="16 17">
    <name type="scientific">Lentzea albidocapillata</name>
    <dbReference type="NCBI Taxonomy" id="40571"/>
    <lineage>
        <taxon>Bacteria</taxon>
        <taxon>Bacillati</taxon>
        <taxon>Actinomycetota</taxon>
        <taxon>Actinomycetes</taxon>
        <taxon>Pseudonocardiales</taxon>
        <taxon>Pseudonocardiaceae</taxon>
        <taxon>Lentzea</taxon>
    </lineage>
</organism>
<evidence type="ECO:0000256" key="7">
    <source>
        <dbReference type="ARBA" id="ARBA00022827"/>
    </source>
</evidence>
<evidence type="ECO:0000256" key="4">
    <source>
        <dbReference type="ARBA" id="ARBA00013076"/>
    </source>
</evidence>
<evidence type="ECO:0000256" key="11">
    <source>
        <dbReference type="ARBA" id="ARBA00029939"/>
    </source>
</evidence>
<dbReference type="PRINTS" id="PR00368">
    <property type="entry name" value="FADPNR"/>
</dbReference>
<evidence type="ECO:0000256" key="3">
    <source>
        <dbReference type="ARBA" id="ARBA00007588"/>
    </source>
</evidence>